<dbReference type="GO" id="GO:0071144">
    <property type="term" value="C:heteromeric SMAD protein complex"/>
    <property type="evidence" value="ECO:0007669"/>
    <property type="project" value="TreeGrafter"/>
</dbReference>
<dbReference type="SMART" id="SM00523">
    <property type="entry name" value="DWA"/>
    <property type="match status" value="1"/>
</dbReference>
<dbReference type="PANTHER" id="PTHR13703">
    <property type="entry name" value="SMAD"/>
    <property type="match status" value="1"/>
</dbReference>
<dbReference type="Proteomes" id="UP000580250">
    <property type="component" value="Unassembled WGS sequence"/>
</dbReference>
<dbReference type="InterPro" id="IPR001132">
    <property type="entry name" value="SMAD_dom_Dwarfin-type"/>
</dbReference>
<keyword evidence="3" id="KW-0862">Zinc</keyword>
<dbReference type="GO" id="GO:0046872">
    <property type="term" value="F:metal ion binding"/>
    <property type="evidence" value="ECO:0007669"/>
    <property type="project" value="UniProtKB-KW"/>
</dbReference>
<sequence>MPCDCGFFCLFTERRRHIEVLWRKRLLVTDDERRAKRRFLTLMRGFDTEDLEILRRAVESVGIDIKQCAPGPPMDLIEERESSTSEDEEELEPEAVPGCSTTVLSTRPRHSMRQMERDRILFQRQRVSTVAEIQPQGGIGTLITTQQIDNKQLGNYQRRYSTNSRYNNRKISNYSSGRRCAVLNSPLNEENVKEELNISSKTKNSSIKNEQEQQKQQFSSRTVNAPPPPDSIATDAETQKLLSLPPETPGGVDSGLIPQIDKPMSMPYLCCKMWRWKDLQVDAALHRLDPLPWCRFGRVTINNATVSCCNPYHYALWIRPETISSDEQSISSGVLANGGGGATARLSNEAADATIGHVRTAFQHSLKSEAKNILLKQQQQNDSSSKPPPEPSQQHQLILDEIQMGNHLPLALSAKRRISHSVHHQAMSWGRMARWQFNERVGDVITLIGQFALIGQLAGTVFDGQDVKCPWDLDNFTSFALIRQPSDESSEIFDEVWLYNSSNQPLFVCISKNAVRATSSTSEAPNIRRLSPGYCIRVHRVSSSTNINTTNLSSSSPPLRCSPHKTIIANDISPQHFVGETTTTTQQQISSSLPVSMLTISIGSGWGANYDQKSVSNLECRYEVIFT</sequence>
<gene>
    <name evidence="11" type="ORF">MENT_LOCUS15282</name>
</gene>
<dbReference type="Pfam" id="PF03166">
    <property type="entry name" value="MH2"/>
    <property type="match status" value="1"/>
</dbReference>
<evidence type="ECO:0000256" key="2">
    <source>
        <dbReference type="ARBA" id="ARBA00022723"/>
    </source>
</evidence>
<comment type="caution">
    <text evidence="11">The sequence shown here is derived from an EMBL/GenBank/DDBJ whole genome shotgun (WGS) entry which is preliminary data.</text>
</comment>
<dbReference type="SUPFAM" id="SSF56366">
    <property type="entry name" value="SMAD MH1 domain"/>
    <property type="match status" value="1"/>
</dbReference>
<dbReference type="InterPro" id="IPR008984">
    <property type="entry name" value="SMAD_FHA_dom_sf"/>
</dbReference>
<feature type="compositionally biased region" description="Acidic residues" evidence="8">
    <location>
        <begin position="84"/>
        <end position="93"/>
    </location>
</feature>
<evidence type="ECO:0000256" key="1">
    <source>
        <dbReference type="ARBA" id="ARBA00005545"/>
    </source>
</evidence>
<dbReference type="AlphaFoldDB" id="A0A6V7UN56"/>
<reference evidence="11 12" key="1">
    <citation type="submission" date="2020-08" db="EMBL/GenBank/DDBJ databases">
        <authorList>
            <person name="Koutsovoulos G."/>
            <person name="Danchin GJ E."/>
        </authorList>
    </citation>
    <scope>NUCLEOTIDE SEQUENCE [LARGE SCALE GENOMIC DNA]</scope>
</reference>
<evidence type="ECO:0000256" key="5">
    <source>
        <dbReference type="ARBA" id="ARBA00023163"/>
    </source>
</evidence>
<name>A0A6V7UN56_MELEN</name>
<feature type="domain" description="MH2" evidence="10">
    <location>
        <begin position="429"/>
        <end position="627"/>
    </location>
</feature>
<dbReference type="SUPFAM" id="SSF49879">
    <property type="entry name" value="SMAD/FHA domain"/>
    <property type="match status" value="1"/>
</dbReference>
<comment type="subcellular location">
    <subcellularLocation>
        <location evidence="7">Cytoplasm</location>
    </subcellularLocation>
    <subcellularLocation>
        <location evidence="7">Nucleus</location>
    </subcellularLocation>
</comment>
<dbReference type="InterPro" id="IPR036578">
    <property type="entry name" value="SMAD_MH1_sf"/>
</dbReference>
<feature type="region of interest" description="Disordered" evidence="8">
    <location>
        <begin position="70"/>
        <end position="112"/>
    </location>
</feature>
<dbReference type="GO" id="GO:0060395">
    <property type="term" value="P:SMAD protein signal transduction"/>
    <property type="evidence" value="ECO:0007669"/>
    <property type="project" value="TreeGrafter"/>
</dbReference>
<dbReference type="InterPro" id="IPR013790">
    <property type="entry name" value="Dwarfin"/>
</dbReference>
<feature type="domain" description="MH1" evidence="9">
    <location>
        <begin position="169"/>
        <end position="323"/>
    </location>
</feature>
<dbReference type="GO" id="GO:0009653">
    <property type="term" value="P:anatomical structure morphogenesis"/>
    <property type="evidence" value="ECO:0007669"/>
    <property type="project" value="TreeGrafter"/>
</dbReference>
<dbReference type="Pfam" id="PF03165">
    <property type="entry name" value="MH1"/>
    <property type="match status" value="1"/>
</dbReference>
<evidence type="ECO:0000313" key="12">
    <source>
        <dbReference type="Proteomes" id="UP000580250"/>
    </source>
</evidence>
<organism evidence="11 12">
    <name type="scientific">Meloidogyne enterolobii</name>
    <name type="common">Root-knot nematode worm</name>
    <name type="synonym">Meloidogyne mayaguensis</name>
    <dbReference type="NCBI Taxonomy" id="390850"/>
    <lineage>
        <taxon>Eukaryota</taxon>
        <taxon>Metazoa</taxon>
        <taxon>Ecdysozoa</taxon>
        <taxon>Nematoda</taxon>
        <taxon>Chromadorea</taxon>
        <taxon>Rhabditida</taxon>
        <taxon>Tylenchina</taxon>
        <taxon>Tylenchomorpha</taxon>
        <taxon>Tylenchoidea</taxon>
        <taxon>Meloidogynidae</taxon>
        <taxon>Meloidogyninae</taxon>
        <taxon>Meloidogyne</taxon>
    </lineage>
</organism>
<feature type="region of interest" description="Disordered" evidence="8">
    <location>
        <begin position="193"/>
        <end position="233"/>
    </location>
</feature>
<feature type="compositionally biased region" description="Low complexity" evidence="8">
    <location>
        <begin position="197"/>
        <end position="208"/>
    </location>
</feature>
<dbReference type="InterPro" id="IPR003619">
    <property type="entry name" value="MAD_homology1_Dwarfin-type"/>
</dbReference>
<protein>
    <recommendedName>
        <fullName evidence="7">Mothers against decapentaplegic homolog</fullName>
        <shortName evidence="7">MAD homolog</shortName>
        <shortName evidence="7">Mothers against DPP homolog</shortName>
    </recommendedName>
    <alternativeName>
        <fullName evidence="7">SMAD family member</fullName>
    </alternativeName>
</protein>
<comment type="similarity">
    <text evidence="1 7">Belongs to the dwarfin/SMAD family.</text>
</comment>
<dbReference type="GO" id="GO:0009791">
    <property type="term" value="P:post-embryonic development"/>
    <property type="evidence" value="ECO:0007669"/>
    <property type="project" value="UniProtKB-ARBA"/>
</dbReference>
<dbReference type="GO" id="GO:0005737">
    <property type="term" value="C:cytoplasm"/>
    <property type="evidence" value="ECO:0007669"/>
    <property type="project" value="UniProtKB-SubCell"/>
</dbReference>
<proteinExistence type="inferred from homology"/>
<evidence type="ECO:0000256" key="3">
    <source>
        <dbReference type="ARBA" id="ARBA00022833"/>
    </source>
</evidence>
<dbReference type="InterPro" id="IPR013019">
    <property type="entry name" value="MAD_homology_MH1"/>
</dbReference>
<dbReference type="GO" id="GO:0050793">
    <property type="term" value="P:regulation of developmental process"/>
    <property type="evidence" value="ECO:0007669"/>
    <property type="project" value="UniProtKB-ARBA"/>
</dbReference>
<keyword evidence="7" id="KW-0963">Cytoplasm</keyword>
<dbReference type="EMBL" id="CAJEWN010000090">
    <property type="protein sequence ID" value="CAD2162199.1"/>
    <property type="molecule type" value="Genomic_DNA"/>
</dbReference>
<dbReference type="GO" id="GO:0051239">
    <property type="term" value="P:regulation of multicellular organismal process"/>
    <property type="evidence" value="ECO:0007669"/>
    <property type="project" value="UniProtKB-ARBA"/>
</dbReference>
<dbReference type="OrthoDB" id="5946219at2759"/>
<accession>A0A6V7UN56</accession>
<feature type="compositionally biased region" description="Polar residues" evidence="8">
    <location>
        <begin position="214"/>
        <end position="223"/>
    </location>
</feature>
<dbReference type="PROSITE" id="PS51076">
    <property type="entry name" value="MH2"/>
    <property type="match status" value="1"/>
</dbReference>
<dbReference type="PANTHER" id="PTHR13703:SF54">
    <property type="entry name" value="MOTHERS AGAINST DECAPENTAPLEGIC HOMOLOG"/>
    <property type="match status" value="1"/>
</dbReference>
<evidence type="ECO:0000259" key="10">
    <source>
        <dbReference type="PROSITE" id="PS51076"/>
    </source>
</evidence>
<dbReference type="GO" id="GO:0030154">
    <property type="term" value="P:cell differentiation"/>
    <property type="evidence" value="ECO:0007669"/>
    <property type="project" value="TreeGrafter"/>
</dbReference>
<dbReference type="Gene3D" id="3.90.520.10">
    <property type="entry name" value="SMAD MH1 domain"/>
    <property type="match status" value="1"/>
</dbReference>
<dbReference type="GO" id="GO:0140416">
    <property type="term" value="F:transcription regulator inhibitor activity"/>
    <property type="evidence" value="ECO:0007669"/>
    <property type="project" value="TreeGrafter"/>
</dbReference>
<keyword evidence="2" id="KW-0479">Metal-binding</keyword>
<keyword evidence="5 7" id="KW-0804">Transcription</keyword>
<dbReference type="InterPro" id="IPR017855">
    <property type="entry name" value="SMAD-like_dom_sf"/>
</dbReference>
<evidence type="ECO:0000313" key="11">
    <source>
        <dbReference type="EMBL" id="CAD2162199.1"/>
    </source>
</evidence>
<dbReference type="SMART" id="SM00524">
    <property type="entry name" value="DWB"/>
    <property type="match status" value="1"/>
</dbReference>
<evidence type="ECO:0000256" key="8">
    <source>
        <dbReference type="SAM" id="MobiDB-lite"/>
    </source>
</evidence>
<dbReference type="GO" id="GO:0006357">
    <property type="term" value="P:regulation of transcription by RNA polymerase II"/>
    <property type="evidence" value="ECO:0007669"/>
    <property type="project" value="TreeGrafter"/>
</dbReference>
<evidence type="ECO:0000256" key="6">
    <source>
        <dbReference type="ARBA" id="ARBA00023242"/>
    </source>
</evidence>
<evidence type="ECO:0000256" key="4">
    <source>
        <dbReference type="ARBA" id="ARBA00023015"/>
    </source>
</evidence>
<evidence type="ECO:0000256" key="7">
    <source>
        <dbReference type="RuleBase" id="RU361195"/>
    </source>
</evidence>
<dbReference type="GO" id="GO:0070411">
    <property type="term" value="F:I-SMAD binding"/>
    <property type="evidence" value="ECO:0007669"/>
    <property type="project" value="TreeGrafter"/>
</dbReference>
<keyword evidence="6 7" id="KW-0539">Nucleus</keyword>
<dbReference type="Gene3D" id="2.60.200.10">
    <property type="match status" value="1"/>
</dbReference>
<keyword evidence="4 7" id="KW-0805">Transcription regulation</keyword>
<dbReference type="PROSITE" id="PS51075">
    <property type="entry name" value="MH1"/>
    <property type="match status" value="1"/>
</dbReference>
<evidence type="ECO:0000259" key="9">
    <source>
        <dbReference type="PROSITE" id="PS51075"/>
    </source>
</evidence>